<feature type="compositionally biased region" description="Polar residues" evidence="1">
    <location>
        <begin position="86"/>
        <end position="101"/>
    </location>
</feature>
<reference evidence="2 3" key="1">
    <citation type="submission" date="2018-11" db="EMBL/GenBank/DDBJ databases">
        <title>Taxonoimc description of Halomarina strain SPP-AMP-1.</title>
        <authorList>
            <person name="Pal Y."/>
            <person name="Srinivasana K."/>
            <person name="Verma A."/>
            <person name="Kumar P."/>
        </authorList>
    </citation>
    <scope>NUCLEOTIDE SEQUENCE [LARGE SCALE GENOMIC DNA]</scope>
    <source>
        <strain evidence="2 3">SPP-AMP-1</strain>
    </source>
</reference>
<comment type="caution">
    <text evidence="2">The sequence shown here is derived from an EMBL/GenBank/DDBJ whole genome shotgun (WGS) entry which is preliminary data.</text>
</comment>
<dbReference type="Proteomes" id="UP000282322">
    <property type="component" value="Unassembled WGS sequence"/>
</dbReference>
<feature type="region of interest" description="Disordered" evidence="1">
    <location>
        <begin position="67"/>
        <end position="122"/>
    </location>
</feature>
<dbReference type="EMBL" id="RRCH01000012">
    <property type="protein sequence ID" value="RRJ31862.1"/>
    <property type="molecule type" value="Genomic_DNA"/>
</dbReference>
<protein>
    <submittedName>
        <fullName evidence="2">Uncharacterized protein</fullName>
    </submittedName>
</protein>
<evidence type="ECO:0000313" key="2">
    <source>
        <dbReference type="EMBL" id="RRJ31862.1"/>
    </source>
</evidence>
<keyword evidence="3" id="KW-1185">Reference proteome</keyword>
<proteinExistence type="predicted"/>
<sequence>MVVDDVARRHNERGERTTTEQVRTILRRFEDAAAIEFDDEDCTLTDKGQEHACLLHRIVKLLAEQAGRQDEDGHSGSDQSGDGSQTEPQSSTAPTGTNRIASQVDPRQFTGGSTLSTAASSDSQTLPNIIPAYWLITDTERANTAAQSGPALPLTTMTTEELVERATHLHEEYGTDGTLVPYWTLQMGEELHPLEEAELSLDAVNPWTLLTGTSQPADDRAEDEQS</sequence>
<accession>A0A3P3RED0</accession>
<evidence type="ECO:0000256" key="1">
    <source>
        <dbReference type="SAM" id="MobiDB-lite"/>
    </source>
</evidence>
<feature type="compositionally biased region" description="Low complexity" evidence="1">
    <location>
        <begin position="76"/>
        <end position="85"/>
    </location>
</feature>
<name>A0A3P3RED0_9EURY</name>
<dbReference type="RefSeq" id="WP_124954272.1">
    <property type="nucleotide sequence ID" value="NZ_RRCH01000012.1"/>
</dbReference>
<feature type="compositionally biased region" description="Low complexity" evidence="1">
    <location>
        <begin position="110"/>
        <end position="122"/>
    </location>
</feature>
<gene>
    <name evidence="2" type="ORF">EIK79_06265</name>
</gene>
<organism evidence="2 3">
    <name type="scientific">Halocatena pleomorpha</name>
    <dbReference type="NCBI Taxonomy" id="1785090"/>
    <lineage>
        <taxon>Archaea</taxon>
        <taxon>Methanobacteriati</taxon>
        <taxon>Methanobacteriota</taxon>
        <taxon>Stenosarchaea group</taxon>
        <taxon>Halobacteria</taxon>
        <taxon>Halobacteriales</taxon>
        <taxon>Natronomonadaceae</taxon>
        <taxon>Halocatena</taxon>
    </lineage>
</organism>
<dbReference type="AlphaFoldDB" id="A0A3P3RED0"/>
<evidence type="ECO:0000313" key="3">
    <source>
        <dbReference type="Proteomes" id="UP000282322"/>
    </source>
</evidence>